<evidence type="ECO:0000256" key="1">
    <source>
        <dbReference type="ARBA" id="ARBA00004123"/>
    </source>
</evidence>
<evidence type="ECO:0000256" key="6">
    <source>
        <dbReference type="ARBA" id="ARBA00022839"/>
    </source>
</evidence>
<dbReference type="PANTHER" id="PTHR12415">
    <property type="entry name" value="TYROSYL-DNA PHOSPHODIESTERASE 1"/>
    <property type="match status" value="1"/>
</dbReference>
<sequence>MERKCSILHFFNKIPEFPETYTEKNSIRFSELLCPSLGKLKVTLQICYKIDFEWLMNQYRIQHVDSLPITIVGGEESRFEEYIEENSYTQITYYSPNMERGIHHSKIGIYLYEDDSLRVAVSTANLYQDDWDTRNQA</sequence>
<dbReference type="GO" id="GO:0004527">
    <property type="term" value="F:exonuclease activity"/>
    <property type="evidence" value="ECO:0007669"/>
    <property type="project" value="UniProtKB-KW"/>
</dbReference>
<evidence type="ECO:0000256" key="7">
    <source>
        <dbReference type="ARBA" id="ARBA00023204"/>
    </source>
</evidence>
<evidence type="ECO:0008006" key="13">
    <source>
        <dbReference type="Google" id="ProtNLM"/>
    </source>
</evidence>
<protein>
    <recommendedName>
        <fullName evidence="13">Tyrosyl-DNA phosphodiesterase</fullName>
    </recommendedName>
</protein>
<feature type="active site" description="Nucleophile" evidence="9">
    <location>
        <position position="104"/>
    </location>
</feature>
<keyword evidence="8" id="KW-0539">Nucleus</keyword>
<keyword evidence="5" id="KW-0378">Hydrolase</keyword>
<keyword evidence="4" id="KW-0227">DNA damage</keyword>
<evidence type="ECO:0000256" key="9">
    <source>
        <dbReference type="PIRSR" id="PIRSR610347-1"/>
    </source>
</evidence>
<evidence type="ECO:0000256" key="4">
    <source>
        <dbReference type="ARBA" id="ARBA00022763"/>
    </source>
</evidence>
<evidence type="ECO:0000313" key="12">
    <source>
        <dbReference type="Proteomes" id="UP001431783"/>
    </source>
</evidence>
<comment type="similarity">
    <text evidence="2">Belongs to the tyrosyl-DNA phosphodiesterase family.</text>
</comment>
<evidence type="ECO:0000256" key="3">
    <source>
        <dbReference type="ARBA" id="ARBA00022722"/>
    </source>
</evidence>
<keyword evidence="6" id="KW-0269">Exonuclease</keyword>
<dbReference type="EMBL" id="JARQZJ010000099">
    <property type="protein sequence ID" value="KAK9886363.1"/>
    <property type="molecule type" value="Genomic_DNA"/>
</dbReference>
<dbReference type="Pfam" id="PF06087">
    <property type="entry name" value="Tyr-DNA_phospho"/>
    <property type="match status" value="1"/>
</dbReference>
<evidence type="ECO:0000256" key="10">
    <source>
        <dbReference type="PIRSR" id="PIRSR610347-2"/>
    </source>
</evidence>
<comment type="subcellular location">
    <subcellularLocation>
        <location evidence="1">Nucleus</location>
    </subcellularLocation>
</comment>
<dbReference type="Gene3D" id="3.30.870.10">
    <property type="entry name" value="Endonuclease Chain A"/>
    <property type="match status" value="1"/>
</dbReference>
<organism evidence="11 12">
    <name type="scientific">Henosepilachna vigintioctopunctata</name>
    <dbReference type="NCBI Taxonomy" id="420089"/>
    <lineage>
        <taxon>Eukaryota</taxon>
        <taxon>Metazoa</taxon>
        <taxon>Ecdysozoa</taxon>
        <taxon>Arthropoda</taxon>
        <taxon>Hexapoda</taxon>
        <taxon>Insecta</taxon>
        <taxon>Pterygota</taxon>
        <taxon>Neoptera</taxon>
        <taxon>Endopterygota</taxon>
        <taxon>Coleoptera</taxon>
        <taxon>Polyphaga</taxon>
        <taxon>Cucujiformia</taxon>
        <taxon>Coccinelloidea</taxon>
        <taxon>Coccinellidae</taxon>
        <taxon>Epilachninae</taxon>
        <taxon>Epilachnini</taxon>
        <taxon>Henosepilachna</taxon>
    </lineage>
</organism>
<dbReference type="PANTHER" id="PTHR12415:SF0">
    <property type="entry name" value="TYROSYL-DNA PHOSPHODIESTERASE 1"/>
    <property type="match status" value="1"/>
</dbReference>
<accession>A0AAW1UZ31</accession>
<keyword evidence="3" id="KW-0540">Nuclease</keyword>
<comment type="caution">
    <text evidence="11">The sequence shown here is derived from an EMBL/GenBank/DDBJ whole genome shotgun (WGS) entry which is preliminary data.</text>
</comment>
<dbReference type="GO" id="GO:0006281">
    <property type="term" value="P:DNA repair"/>
    <property type="evidence" value="ECO:0007669"/>
    <property type="project" value="UniProtKB-KW"/>
</dbReference>
<dbReference type="Proteomes" id="UP001431783">
    <property type="component" value="Unassembled WGS sequence"/>
</dbReference>
<dbReference type="GO" id="GO:0005634">
    <property type="term" value="C:nucleus"/>
    <property type="evidence" value="ECO:0007669"/>
    <property type="project" value="UniProtKB-SubCell"/>
</dbReference>
<dbReference type="GO" id="GO:0003697">
    <property type="term" value="F:single-stranded DNA binding"/>
    <property type="evidence" value="ECO:0007669"/>
    <property type="project" value="TreeGrafter"/>
</dbReference>
<dbReference type="GO" id="GO:0003690">
    <property type="term" value="F:double-stranded DNA binding"/>
    <property type="evidence" value="ECO:0007669"/>
    <property type="project" value="TreeGrafter"/>
</dbReference>
<proteinExistence type="inferred from homology"/>
<evidence type="ECO:0000256" key="5">
    <source>
        <dbReference type="ARBA" id="ARBA00022801"/>
    </source>
</evidence>
<dbReference type="InterPro" id="IPR010347">
    <property type="entry name" value="Tdp1"/>
</dbReference>
<dbReference type="AlphaFoldDB" id="A0AAW1UZ31"/>
<evidence type="ECO:0000256" key="2">
    <source>
        <dbReference type="ARBA" id="ARBA00010205"/>
    </source>
</evidence>
<evidence type="ECO:0000256" key="8">
    <source>
        <dbReference type="ARBA" id="ARBA00023242"/>
    </source>
</evidence>
<reference evidence="11 12" key="1">
    <citation type="submission" date="2023-03" db="EMBL/GenBank/DDBJ databases">
        <title>Genome insight into feeding habits of ladybird beetles.</title>
        <authorList>
            <person name="Li H.-S."/>
            <person name="Huang Y.-H."/>
            <person name="Pang H."/>
        </authorList>
    </citation>
    <scope>NUCLEOTIDE SEQUENCE [LARGE SCALE GENOMIC DNA]</scope>
    <source>
        <strain evidence="11">SYSU_2023b</strain>
        <tissue evidence="11">Whole body</tissue>
    </source>
</reference>
<dbReference type="GO" id="GO:0017005">
    <property type="term" value="F:3'-tyrosyl-DNA phosphodiesterase activity"/>
    <property type="evidence" value="ECO:0007669"/>
    <property type="project" value="TreeGrafter"/>
</dbReference>
<keyword evidence="12" id="KW-1185">Reference proteome</keyword>
<dbReference type="SUPFAM" id="SSF56024">
    <property type="entry name" value="Phospholipase D/nuclease"/>
    <property type="match status" value="1"/>
</dbReference>
<gene>
    <name evidence="11" type="ORF">WA026_015880</name>
</gene>
<feature type="binding site" evidence="10">
    <location>
        <position position="106"/>
    </location>
    <ligand>
        <name>substrate</name>
    </ligand>
</feature>
<keyword evidence="7" id="KW-0234">DNA repair</keyword>
<evidence type="ECO:0000313" key="11">
    <source>
        <dbReference type="EMBL" id="KAK9886363.1"/>
    </source>
</evidence>
<name>A0AAW1UZ31_9CUCU</name>